<dbReference type="SUPFAM" id="SSF52540">
    <property type="entry name" value="P-loop containing nucleoside triphosphate hydrolases"/>
    <property type="match status" value="1"/>
</dbReference>
<comment type="caution">
    <text evidence="10">Lacks conserved residue(s) required for the propagation of feature annotation.</text>
</comment>
<keyword evidence="8 10" id="KW-0067">ATP-binding</keyword>
<feature type="binding site" evidence="10">
    <location>
        <position position="34"/>
    </location>
    <ligand>
        <name>ATP</name>
        <dbReference type="ChEBI" id="CHEBI:30616"/>
    </ligand>
</feature>
<dbReference type="HAMAP" id="MF_00039">
    <property type="entry name" value="Adenylate_kinase_AK6"/>
    <property type="match status" value="1"/>
</dbReference>
<evidence type="ECO:0000256" key="3">
    <source>
        <dbReference type="ARBA" id="ARBA00022517"/>
    </source>
</evidence>
<comment type="subunit">
    <text evidence="10">Monomer and homodimer. Interacts with small ribosomal subunit protein uS11. Not a structural component of 43S pre-ribosomes, but transiently interacts with them by binding to uS11.</text>
</comment>
<dbReference type="GO" id="GO:0042274">
    <property type="term" value="P:ribosomal small subunit biogenesis"/>
    <property type="evidence" value="ECO:0007669"/>
    <property type="project" value="UniProtKB-UniRule"/>
</dbReference>
<feature type="binding site" evidence="10">
    <location>
        <position position="31"/>
    </location>
    <ligand>
        <name>ATP</name>
        <dbReference type="ChEBI" id="CHEBI:30616"/>
    </ligand>
</feature>
<evidence type="ECO:0000256" key="5">
    <source>
        <dbReference type="ARBA" id="ARBA00022679"/>
    </source>
</evidence>
<organism evidence="11 12">
    <name type="scientific">Ceutorhynchus assimilis</name>
    <name type="common">cabbage seed weevil</name>
    <dbReference type="NCBI Taxonomy" id="467358"/>
    <lineage>
        <taxon>Eukaryota</taxon>
        <taxon>Metazoa</taxon>
        <taxon>Ecdysozoa</taxon>
        <taxon>Arthropoda</taxon>
        <taxon>Hexapoda</taxon>
        <taxon>Insecta</taxon>
        <taxon>Pterygota</taxon>
        <taxon>Neoptera</taxon>
        <taxon>Endopterygota</taxon>
        <taxon>Coleoptera</taxon>
        <taxon>Polyphaga</taxon>
        <taxon>Cucujiformia</taxon>
        <taxon>Curculionidae</taxon>
        <taxon>Ceutorhynchinae</taxon>
        <taxon>Ceutorhynchus</taxon>
    </lineage>
</organism>
<evidence type="ECO:0000256" key="8">
    <source>
        <dbReference type="ARBA" id="ARBA00022840"/>
    </source>
</evidence>
<reference evidence="11" key="1">
    <citation type="submission" date="2022-01" db="EMBL/GenBank/DDBJ databases">
        <authorList>
            <person name="King R."/>
        </authorList>
    </citation>
    <scope>NUCLEOTIDE SEQUENCE</scope>
</reference>
<dbReference type="FunFam" id="3.40.50.300:FF:000372">
    <property type="entry name" value="Adenylate kinase isoenzyme 6 homolog"/>
    <property type="match status" value="1"/>
</dbReference>
<keyword evidence="5 10" id="KW-0808">Transferase</keyword>
<dbReference type="Gene3D" id="3.40.50.300">
    <property type="entry name" value="P-loop containing nucleotide triphosphate hydrolases"/>
    <property type="match status" value="1"/>
</dbReference>
<dbReference type="AlphaFoldDB" id="A0A9N9MFH0"/>
<gene>
    <name evidence="11" type="ORF">CEUTPL_LOCUS3948</name>
</gene>
<keyword evidence="12" id="KW-1185">Reference proteome</keyword>
<feature type="binding site" evidence="10">
    <location>
        <position position="36"/>
    </location>
    <ligand>
        <name>ATP</name>
        <dbReference type="ChEBI" id="CHEBI:30616"/>
    </ligand>
</feature>
<evidence type="ECO:0000256" key="4">
    <source>
        <dbReference type="ARBA" id="ARBA00022552"/>
    </source>
</evidence>
<name>A0A9N9MFH0_9CUCU</name>
<dbReference type="EMBL" id="OU892289">
    <property type="protein sequence ID" value="CAG9763283.1"/>
    <property type="molecule type" value="Genomic_DNA"/>
</dbReference>
<keyword evidence="7 10" id="KW-0418">Kinase</keyword>
<feature type="region of interest" description="NMPbind" evidence="10">
    <location>
        <begin position="51"/>
        <end position="74"/>
    </location>
</feature>
<feature type="region of interest" description="LID" evidence="10">
    <location>
        <begin position="126"/>
        <end position="136"/>
    </location>
</feature>
<dbReference type="EC" id="2.7.4.3" evidence="10"/>
<sequence>MENGHGSTNCASAVPEIKREVPNILVTGTPGVGKSTLCAKLAEITEMRWLEISKIAIENGCLEEYDEVYKCPVLDEDKLMDGLEEIMRHGGNIVDYHSCEFFPERWFDAVYVLRADTATLYDRLKARGYEGKKLEDNIDCEIFQVILEEAKSSYKEGIVFEITSLTEAQLHENIEKICLWVQKWFQDHPT</sequence>
<dbReference type="GO" id="GO:0005737">
    <property type="term" value="C:cytoplasm"/>
    <property type="evidence" value="ECO:0007669"/>
    <property type="project" value="UniProtKB-SubCell"/>
</dbReference>
<dbReference type="GO" id="GO:0004017">
    <property type="term" value="F:AMP kinase activity"/>
    <property type="evidence" value="ECO:0007669"/>
    <property type="project" value="UniProtKB-UniRule"/>
</dbReference>
<comment type="similarity">
    <text evidence="10">Belongs to the adenylate kinase family. AK6 subfamily.</text>
</comment>
<evidence type="ECO:0000313" key="12">
    <source>
        <dbReference type="Proteomes" id="UP001152799"/>
    </source>
</evidence>
<keyword evidence="4 10" id="KW-0698">rRNA processing</keyword>
<comment type="subcellular location">
    <subcellularLocation>
        <location evidence="10">Cytoplasm</location>
    </subcellularLocation>
    <subcellularLocation>
        <location evidence="10">Nucleus</location>
    </subcellularLocation>
</comment>
<evidence type="ECO:0000256" key="10">
    <source>
        <dbReference type="HAMAP-Rule" id="MF_03173"/>
    </source>
</evidence>
<keyword evidence="9 10" id="KW-0539">Nucleus</keyword>
<feature type="binding site" evidence="10">
    <location>
        <position position="35"/>
    </location>
    <ligand>
        <name>ATP</name>
        <dbReference type="ChEBI" id="CHEBI:30616"/>
    </ligand>
</feature>
<keyword evidence="3 10" id="KW-0690">Ribosome biogenesis</keyword>
<dbReference type="OrthoDB" id="10251185at2759"/>
<feature type="binding site" evidence="10">
    <location>
        <position position="127"/>
    </location>
    <ligand>
        <name>ATP</name>
        <dbReference type="ChEBI" id="CHEBI:30616"/>
    </ligand>
</feature>
<dbReference type="GO" id="GO:0005634">
    <property type="term" value="C:nucleus"/>
    <property type="evidence" value="ECO:0007669"/>
    <property type="project" value="UniProtKB-SubCell"/>
</dbReference>
<dbReference type="Pfam" id="PF13238">
    <property type="entry name" value="AAA_18"/>
    <property type="match status" value="1"/>
</dbReference>
<comment type="catalytic activity">
    <reaction evidence="10">
        <text>ATP + H2O = ADP + phosphate + H(+)</text>
        <dbReference type="Rhea" id="RHEA:13065"/>
        <dbReference type="ChEBI" id="CHEBI:15377"/>
        <dbReference type="ChEBI" id="CHEBI:15378"/>
        <dbReference type="ChEBI" id="CHEBI:30616"/>
        <dbReference type="ChEBI" id="CHEBI:43474"/>
        <dbReference type="ChEBI" id="CHEBI:456216"/>
    </reaction>
</comment>
<dbReference type="PANTHER" id="PTHR12595:SF0">
    <property type="entry name" value="ADENYLATE KINASE ISOENZYME 6"/>
    <property type="match status" value="1"/>
</dbReference>
<dbReference type="InterPro" id="IPR020618">
    <property type="entry name" value="Adenyl_kinase_AK6"/>
</dbReference>
<dbReference type="InterPro" id="IPR027417">
    <property type="entry name" value="P-loop_NTPase"/>
</dbReference>
<accession>A0A9N9MFH0</accession>
<comment type="function">
    <text evidence="10">Broad-specificity nucleoside monophosphate (NMP) kinase that catalyzes the reversible transfer of the terminal phosphate group between nucleoside triphosphates and monophosphates. Has also ATPase activity. Involved in the late cytoplasmic maturation steps of the 40S ribosomal particles, specifically 18S rRNA maturation. While NMP activity is not required for ribosome maturation, ATPase activity is. Associates transiently with small ribosomal subunit protein uS11. ATP hydrolysis breaks the interaction with uS11. May temporarily remove uS11 from the ribosome to enable a conformational change of the ribosomal RNA that is needed for the final maturation step of the small ribosomal subunit. Its NMP activity may have a role in nuclear energy homeostasis.</text>
</comment>
<evidence type="ECO:0000256" key="1">
    <source>
        <dbReference type="ARBA" id="ARBA00000582"/>
    </source>
</evidence>
<dbReference type="Proteomes" id="UP001152799">
    <property type="component" value="Chromosome 13"/>
</dbReference>
<proteinExistence type="inferred from homology"/>
<keyword evidence="6 10" id="KW-0547">Nucleotide-binding</keyword>
<dbReference type="PANTHER" id="PTHR12595">
    <property type="entry name" value="POS9-ACTIVATING FACTOR FAP7-RELATED"/>
    <property type="match status" value="1"/>
</dbReference>
<evidence type="ECO:0000256" key="6">
    <source>
        <dbReference type="ARBA" id="ARBA00022741"/>
    </source>
</evidence>
<evidence type="ECO:0000256" key="2">
    <source>
        <dbReference type="ARBA" id="ARBA00022490"/>
    </source>
</evidence>
<evidence type="ECO:0000256" key="9">
    <source>
        <dbReference type="ARBA" id="ARBA00023242"/>
    </source>
</evidence>
<feature type="binding site" evidence="10">
    <location>
        <position position="33"/>
    </location>
    <ligand>
        <name>ATP</name>
        <dbReference type="ChEBI" id="CHEBI:30616"/>
    </ligand>
</feature>
<evidence type="ECO:0000313" key="11">
    <source>
        <dbReference type="EMBL" id="CAG9763283.1"/>
    </source>
</evidence>
<dbReference type="GO" id="GO:0006364">
    <property type="term" value="P:rRNA processing"/>
    <property type="evidence" value="ECO:0007669"/>
    <property type="project" value="UniProtKB-KW"/>
</dbReference>
<keyword evidence="2 10" id="KW-0963">Cytoplasm</keyword>
<evidence type="ECO:0000256" key="7">
    <source>
        <dbReference type="ARBA" id="ARBA00022777"/>
    </source>
</evidence>
<dbReference type="GO" id="GO:0005524">
    <property type="term" value="F:ATP binding"/>
    <property type="evidence" value="ECO:0007669"/>
    <property type="project" value="UniProtKB-KW"/>
</dbReference>
<dbReference type="GO" id="GO:0016887">
    <property type="term" value="F:ATP hydrolysis activity"/>
    <property type="evidence" value="ECO:0007669"/>
    <property type="project" value="UniProtKB-UniRule"/>
</dbReference>
<comment type="catalytic activity">
    <reaction evidence="1 10">
        <text>AMP + ATP = 2 ADP</text>
        <dbReference type="Rhea" id="RHEA:12973"/>
        <dbReference type="ChEBI" id="CHEBI:30616"/>
        <dbReference type="ChEBI" id="CHEBI:456215"/>
        <dbReference type="ChEBI" id="CHEBI:456216"/>
        <dbReference type="EC" id="2.7.4.3"/>
    </reaction>
</comment>
<protein>
    <recommendedName>
        <fullName evidence="10">Adenylate kinase isoenzyme 6 homolog</fullName>
        <shortName evidence="10">AK6</shortName>
        <ecNumber evidence="10">2.7.4.3</ecNumber>
    </recommendedName>
    <alternativeName>
        <fullName evidence="10">Dual activity adenylate kinase/ATPase</fullName>
        <shortName evidence="10">AK/ATPase</shortName>
    </alternativeName>
</protein>